<dbReference type="AlphaFoldDB" id="A0A377LRS1"/>
<sequence>MRGQEMAQIAEDLFYNIIRDAFTHPLFFRQAG</sequence>
<proteinExistence type="predicted"/>
<name>A0A377LRS1_ENTCL</name>
<dbReference type="Proteomes" id="UP000255106">
    <property type="component" value="Unassembled WGS sequence"/>
</dbReference>
<protein>
    <submittedName>
        <fullName evidence="1">Uncharacterized protein</fullName>
    </submittedName>
</protein>
<evidence type="ECO:0000313" key="1">
    <source>
        <dbReference type="EMBL" id="STQ08161.1"/>
    </source>
</evidence>
<gene>
    <name evidence="1" type="ORF">NCTC10005_00811</name>
</gene>
<reference evidence="1 2" key="1">
    <citation type="submission" date="2018-06" db="EMBL/GenBank/DDBJ databases">
        <authorList>
            <consortium name="Pathogen Informatics"/>
            <person name="Doyle S."/>
        </authorList>
    </citation>
    <scope>NUCLEOTIDE SEQUENCE [LARGE SCALE GENOMIC DNA]</scope>
    <source>
        <strain evidence="1 2">NCTC10005</strain>
    </source>
</reference>
<evidence type="ECO:0000313" key="2">
    <source>
        <dbReference type="Proteomes" id="UP000255106"/>
    </source>
</evidence>
<accession>A0A377LRS1</accession>
<organism evidence="1 2">
    <name type="scientific">Enterobacter cloacae</name>
    <dbReference type="NCBI Taxonomy" id="550"/>
    <lineage>
        <taxon>Bacteria</taxon>
        <taxon>Pseudomonadati</taxon>
        <taxon>Pseudomonadota</taxon>
        <taxon>Gammaproteobacteria</taxon>
        <taxon>Enterobacterales</taxon>
        <taxon>Enterobacteriaceae</taxon>
        <taxon>Enterobacter</taxon>
        <taxon>Enterobacter cloacae complex</taxon>
    </lineage>
</organism>
<dbReference type="EMBL" id="UGJB01000004">
    <property type="protein sequence ID" value="STQ08161.1"/>
    <property type="molecule type" value="Genomic_DNA"/>
</dbReference>